<dbReference type="PROSITE" id="PS51819">
    <property type="entry name" value="VOC"/>
    <property type="match status" value="1"/>
</dbReference>
<dbReference type="AlphaFoldDB" id="A0A8J3ZA39"/>
<dbReference type="GO" id="GO:0016829">
    <property type="term" value="F:lyase activity"/>
    <property type="evidence" value="ECO:0007669"/>
    <property type="project" value="UniProtKB-KW"/>
</dbReference>
<dbReference type="Proteomes" id="UP000612585">
    <property type="component" value="Unassembled WGS sequence"/>
</dbReference>
<accession>A0A8J3ZA39</accession>
<sequence length="130" mass="14733">MDLTPLKTLDHTVLLCRNLAEMKTFYRDVLGLPIETERERWIEFRMGSTILSLRPRGVAPWGDDGPAVDGSAGVQLAFRVPPPAVDAWHADLMARGVRVLRGPTDLTEWRHRTLFFADPEGNVLEIYAEY</sequence>
<comment type="caution">
    <text evidence="2">The sequence shown here is derived from an EMBL/GenBank/DDBJ whole genome shotgun (WGS) entry which is preliminary data.</text>
</comment>
<dbReference type="InterPro" id="IPR029068">
    <property type="entry name" value="Glyas_Bleomycin-R_OHBP_Dase"/>
</dbReference>
<dbReference type="InterPro" id="IPR037523">
    <property type="entry name" value="VOC_core"/>
</dbReference>
<evidence type="ECO:0000259" key="1">
    <source>
        <dbReference type="PROSITE" id="PS51819"/>
    </source>
</evidence>
<organism evidence="2 3">
    <name type="scientific">Virgisporangium aurantiacum</name>
    <dbReference type="NCBI Taxonomy" id="175570"/>
    <lineage>
        <taxon>Bacteria</taxon>
        <taxon>Bacillati</taxon>
        <taxon>Actinomycetota</taxon>
        <taxon>Actinomycetes</taxon>
        <taxon>Micromonosporales</taxon>
        <taxon>Micromonosporaceae</taxon>
        <taxon>Virgisporangium</taxon>
    </lineage>
</organism>
<keyword evidence="3" id="KW-1185">Reference proteome</keyword>
<proteinExistence type="predicted"/>
<reference evidence="2" key="1">
    <citation type="submission" date="2021-01" db="EMBL/GenBank/DDBJ databases">
        <title>Whole genome shotgun sequence of Virgisporangium aurantiacum NBRC 16421.</title>
        <authorList>
            <person name="Komaki H."/>
            <person name="Tamura T."/>
        </authorList>
    </citation>
    <scope>NUCLEOTIDE SEQUENCE</scope>
    <source>
        <strain evidence="2">NBRC 16421</strain>
    </source>
</reference>
<feature type="domain" description="VOC" evidence="1">
    <location>
        <begin position="8"/>
        <end position="129"/>
    </location>
</feature>
<dbReference type="PANTHER" id="PTHR21366:SF22">
    <property type="entry name" value="VOC DOMAIN-CONTAINING PROTEIN"/>
    <property type="match status" value="1"/>
</dbReference>
<name>A0A8J3ZA39_9ACTN</name>
<dbReference type="PANTHER" id="PTHR21366">
    <property type="entry name" value="GLYOXALASE FAMILY PROTEIN"/>
    <property type="match status" value="1"/>
</dbReference>
<dbReference type="Gene3D" id="3.10.180.10">
    <property type="entry name" value="2,3-Dihydroxybiphenyl 1,2-Dioxygenase, domain 1"/>
    <property type="match status" value="1"/>
</dbReference>
<gene>
    <name evidence="2" type="ORF">Vau01_076970</name>
</gene>
<dbReference type="InterPro" id="IPR050383">
    <property type="entry name" value="GlyoxalaseI/FosfomycinResist"/>
</dbReference>
<dbReference type="EMBL" id="BOPG01000050">
    <property type="protein sequence ID" value="GIJ60181.1"/>
    <property type="molecule type" value="Genomic_DNA"/>
</dbReference>
<evidence type="ECO:0000313" key="2">
    <source>
        <dbReference type="EMBL" id="GIJ60181.1"/>
    </source>
</evidence>
<evidence type="ECO:0000313" key="3">
    <source>
        <dbReference type="Proteomes" id="UP000612585"/>
    </source>
</evidence>
<dbReference type="SUPFAM" id="SSF54593">
    <property type="entry name" value="Glyoxalase/Bleomycin resistance protein/Dihydroxybiphenyl dioxygenase"/>
    <property type="match status" value="1"/>
</dbReference>
<dbReference type="InterPro" id="IPR004360">
    <property type="entry name" value="Glyas_Fos-R_dOase_dom"/>
</dbReference>
<dbReference type="Pfam" id="PF00903">
    <property type="entry name" value="Glyoxalase"/>
    <property type="match status" value="1"/>
</dbReference>
<keyword evidence="2" id="KW-0456">Lyase</keyword>
<protein>
    <submittedName>
        <fullName evidence="2">Lactoylglutathione lyase</fullName>
    </submittedName>
</protein>
<dbReference type="RefSeq" id="WP_204004122.1">
    <property type="nucleotide sequence ID" value="NZ_BOPG01000050.1"/>
</dbReference>